<accession>A0A2Z4UEW7</accession>
<dbReference type="InterPro" id="IPR023214">
    <property type="entry name" value="HAD_sf"/>
</dbReference>
<dbReference type="GO" id="GO:0005829">
    <property type="term" value="C:cytosol"/>
    <property type="evidence" value="ECO:0007669"/>
    <property type="project" value="TreeGrafter"/>
</dbReference>
<evidence type="ECO:0000313" key="2">
    <source>
        <dbReference type="Proteomes" id="UP000250003"/>
    </source>
</evidence>
<dbReference type="InterPro" id="IPR006439">
    <property type="entry name" value="HAD-SF_hydro_IA"/>
</dbReference>
<dbReference type="KEGG" id="blau:DQQ01_15600"/>
<dbReference type="CDD" id="cd01427">
    <property type="entry name" value="HAD_like"/>
    <property type="match status" value="1"/>
</dbReference>
<dbReference type="InterPro" id="IPR050155">
    <property type="entry name" value="HAD-like_hydrolase_sf"/>
</dbReference>
<dbReference type="GO" id="GO:0008967">
    <property type="term" value="F:phosphoglycolate phosphatase activity"/>
    <property type="evidence" value="ECO:0007669"/>
    <property type="project" value="TreeGrafter"/>
</dbReference>
<dbReference type="EMBL" id="CP030280">
    <property type="protein sequence ID" value="AWY99560.1"/>
    <property type="molecule type" value="Genomic_DNA"/>
</dbReference>
<gene>
    <name evidence="1" type="ORF">DQQ01_15600</name>
</gene>
<evidence type="ECO:0000313" key="1">
    <source>
        <dbReference type="EMBL" id="AWY99560.1"/>
    </source>
</evidence>
<dbReference type="SUPFAM" id="SSF56784">
    <property type="entry name" value="HAD-like"/>
    <property type="match status" value="1"/>
</dbReference>
<organism evidence="1 2">
    <name type="scientific">Blautia argi</name>
    <dbReference type="NCBI Taxonomy" id="1912897"/>
    <lineage>
        <taxon>Bacteria</taxon>
        <taxon>Bacillati</taxon>
        <taxon>Bacillota</taxon>
        <taxon>Clostridia</taxon>
        <taxon>Lachnospirales</taxon>
        <taxon>Lachnospiraceae</taxon>
        <taxon>Blautia</taxon>
    </lineage>
</organism>
<reference evidence="2" key="1">
    <citation type="submission" date="2018-06" db="EMBL/GenBank/DDBJ databases">
        <title>Description of Blautia argi sp. nov., a new anaerobic isolated from dog feces.</title>
        <authorList>
            <person name="Chang Y.-H."/>
            <person name="Paek J."/>
            <person name="Shin Y."/>
        </authorList>
    </citation>
    <scope>NUCLEOTIDE SEQUENCE [LARGE SCALE GENOMIC DNA]</scope>
    <source>
        <strain evidence="2">KCTC 15426</strain>
    </source>
</reference>
<proteinExistence type="predicted"/>
<name>A0A2Z4UEW7_9FIRM</name>
<keyword evidence="2" id="KW-1185">Reference proteome</keyword>
<keyword evidence="1" id="KW-0378">Hydrolase</keyword>
<dbReference type="InterPro" id="IPR041492">
    <property type="entry name" value="HAD_2"/>
</dbReference>
<protein>
    <submittedName>
        <fullName evidence="1">HAD family hydrolase</fullName>
    </submittedName>
</protein>
<dbReference type="PANTHER" id="PTHR43434:SF1">
    <property type="entry name" value="PHOSPHOGLYCOLATE PHOSPHATASE"/>
    <property type="match status" value="1"/>
</dbReference>
<dbReference type="OrthoDB" id="9796026at2"/>
<dbReference type="Pfam" id="PF13419">
    <property type="entry name" value="HAD_2"/>
    <property type="match status" value="1"/>
</dbReference>
<sequence length="253" mass="29356">MDVKHMRCLGPCLVHQWNLEEYKDEIIRLWRKVNLLSNFRGINRFRGLARVLADIHENYTCIEGLSEYVYWVQTASELSDESLREAFERTGSICIKKAIEWSGLVNQSMAMISDRKKPPFEGAREALELAKKYADIAIVTSANGVEIRKEWENQSLIQYTDLLASQETGRKAECLKELVEKGYEKKKVLMIGDSPIDLEAAREAGALFYPILAYQERESWEIFPEVLKQFLEGNYERKMQDRCIEEFQGNLSI</sequence>
<dbReference type="AlphaFoldDB" id="A0A2Z4UEW7"/>
<dbReference type="Proteomes" id="UP000250003">
    <property type="component" value="Chromosome"/>
</dbReference>
<dbReference type="PANTHER" id="PTHR43434">
    <property type="entry name" value="PHOSPHOGLYCOLATE PHOSPHATASE"/>
    <property type="match status" value="1"/>
</dbReference>
<dbReference type="NCBIfam" id="TIGR01549">
    <property type="entry name" value="HAD-SF-IA-v1"/>
    <property type="match status" value="1"/>
</dbReference>
<dbReference type="Gene3D" id="3.40.50.1000">
    <property type="entry name" value="HAD superfamily/HAD-like"/>
    <property type="match status" value="1"/>
</dbReference>
<dbReference type="GO" id="GO:0006281">
    <property type="term" value="P:DNA repair"/>
    <property type="evidence" value="ECO:0007669"/>
    <property type="project" value="TreeGrafter"/>
</dbReference>
<dbReference type="InterPro" id="IPR036412">
    <property type="entry name" value="HAD-like_sf"/>
</dbReference>